<dbReference type="OrthoDB" id="1633905at2"/>
<organism evidence="1 2">
    <name type="scientific">Mesobacillus campisalis</name>
    <dbReference type="NCBI Taxonomy" id="1408103"/>
    <lineage>
        <taxon>Bacteria</taxon>
        <taxon>Bacillati</taxon>
        <taxon>Bacillota</taxon>
        <taxon>Bacilli</taxon>
        <taxon>Bacillales</taxon>
        <taxon>Bacillaceae</taxon>
        <taxon>Mesobacillus</taxon>
    </lineage>
</organism>
<dbReference type="PATRIC" id="fig|1408103.3.peg.1440"/>
<sequence length="156" mass="18536">MNEEQLDSLYQHIAEVVVETIPEEWSQVYLYGEVVEGSQTAYFYYYPEGSDKPIHSHDIPELFTVSELEYSEKWHRLVDSIQELWKVFEDNGQEPWTNFTMVFDKIGKFNIDFNYEDLSKADPHERKTIWKYKNLGVIPKSNSGKKHLEKYLSTLE</sequence>
<dbReference type="InterPro" id="IPR006728">
    <property type="entry name" value="YezG-like"/>
</dbReference>
<gene>
    <name evidence="1" type="ORF">WQ57_06395</name>
</gene>
<dbReference type="AlphaFoldDB" id="A0A0M2T2C3"/>
<evidence type="ECO:0000313" key="2">
    <source>
        <dbReference type="Proteomes" id="UP000034166"/>
    </source>
</evidence>
<name>A0A0M2T2C3_9BACI</name>
<comment type="caution">
    <text evidence="1">The sequence shown here is derived from an EMBL/GenBank/DDBJ whole genome shotgun (WGS) entry which is preliminary data.</text>
</comment>
<dbReference type="Gene3D" id="3.30.500.20">
    <property type="entry name" value="BH3703-like domains"/>
    <property type="match status" value="1"/>
</dbReference>
<dbReference type="SUPFAM" id="SSF160424">
    <property type="entry name" value="BH3703-like"/>
    <property type="match status" value="1"/>
</dbReference>
<dbReference type="InterPro" id="IPR036170">
    <property type="entry name" value="YezG-like_sf"/>
</dbReference>
<dbReference type="NCBIfam" id="TIGR01741">
    <property type="entry name" value="staph_tand_hypo"/>
    <property type="match status" value="1"/>
</dbReference>
<reference evidence="1 2" key="1">
    <citation type="submission" date="2015-04" db="EMBL/GenBank/DDBJ databases">
        <title>Taxonomic description and genome sequence of Bacillus campisalis sp. nov., a novel member of the genus Bacillus isolated from solar saltern.</title>
        <authorList>
            <person name="Mathan Kumar R."/>
            <person name="Kaur G."/>
            <person name="Kumar A."/>
            <person name="Singh N.K."/>
            <person name="Kaur N."/>
            <person name="Kumar N."/>
            <person name="Mayilraj S."/>
        </authorList>
    </citation>
    <scope>NUCLEOTIDE SEQUENCE [LARGE SCALE GENOMIC DNA]</scope>
    <source>
        <strain evidence="1 2">SA2-6</strain>
    </source>
</reference>
<proteinExistence type="predicted"/>
<evidence type="ECO:0000313" key="1">
    <source>
        <dbReference type="EMBL" id="KKK38970.1"/>
    </source>
</evidence>
<accession>A0A0M2T2C3</accession>
<keyword evidence="2" id="KW-1185">Reference proteome</keyword>
<protein>
    <submittedName>
        <fullName evidence="1">Cytoplasmic protein</fullName>
    </submittedName>
</protein>
<dbReference type="RefSeq" id="WP_046522904.1">
    <property type="nucleotide sequence ID" value="NZ_LAYY01000005.1"/>
</dbReference>
<dbReference type="Proteomes" id="UP000034166">
    <property type="component" value="Unassembled WGS sequence"/>
</dbReference>
<dbReference type="EMBL" id="LAYY01000005">
    <property type="protein sequence ID" value="KKK38970.1"/>
    <property type="molecule type" value="Genomic_DNA"/>
</dbReference>
<dbReference type="Pfam" id="PF04634">
    <property type="entry name" value="YezG-like"/>
    <property type="match status" value="1"/>
</dbReference>